<dbReference type="Proteomes" id="UP000182063">
    <property type="component" value="Chromosome"/>
</dbReference>
<keyword evidence="2 5" id="KW-0812">Transmembrane</keyword>
<feature type="transmembrane region" description="Helical" evidence="5">
    <location>
        <begin position="64"/>
        <end position="84"/>
    </location>
</feature>
<dbReference type="EMBL" id="CP018221">
    <property type="protein sequence ID" value="API59722.1"/>
    <property type="molecule type" value="Genomic_DNA"/>
</dbReference>
<reference evidence="8" key="1">
    <citation type="submission" date="2016-11" db="EMBL/GenBank/DDBJ databases">
        <title>Complete Genome Sequence of alachlor-degrading Sphingomonas sp. strain JJ-A5.</title>
        <authorList>
            <person name="Lee H."/>
            <person name="Ka J.-O."/>
        </authorList>
    </citation>
    <scope>NUCLEOTIDE SEQUENCE [LARGE SCALE GENOMIC DNA]</scope>
    <source>
        <strain evidence="8">JJ-A5</strain>
    </source>
</reference>
<sequence>MASLDASGAAARDPREIVLRSPMSSAQRLAVALCCAMLAIDGYDLVAVTFAMPGIGAEWGTSKAMLGALFSIGIIGMAGGCLVLGPLADSIGRRPMALASLTLLTASMAFSALAPDMTQLMVWRFITGAGVGALVSVAYPLSVEYSNIQSRPITLALMVISFPLGSAVCGLIASELIAVFGWRAAFIPGVVLPPLVILLSLRWLPEPLGLLIEKPRPSSLKRVNSYLKSIGQSPVESLPPPTHQGRTPIGRVFGKEFLRTTIYLSAIYCFYTLTAYFLLAWLPQIVTDLGFSPAVATTVSVATNIGGVLGAPITGFAIRKLGVFRVLATLLMGMGAAVFVVGIAPADINLLRILGVIAGMFVFGPIVGLTLLIAENYPVEVRATGMGFIVGISRWVAAIGPLVGGVLISSRLGITGSCILMGIAGFVAAGLLTQFHIIGRRARPDAMSAEVARH</sequence>
<accession>A0A1L3ZVR6</accession>
<dbReference type="PANTHER" id="PTHR23508:SF10">
    <property type="entry name" value="CARBOXYLIC ACID TRANSPORTER PROTEIN HOMOLOG"/>
    <property type="match status" value="1"/>
</dbReference>
<protein>
    <recommendedName>
        <fullName evidence="6">Major facilitator superfamily (MFS) profile domain-containing protein</fullName>
    </recommendedName>
</protein>
<evidence type="ECO:0000256" key="5">
    <source>
        <dbReference type="SAM" id="Phobius"/>
    </source>
</evidence>
<keyword evidence="8" id="KW-1185">Reference proteome</keyword>
<feature type="transmembrane region" description="Helical" evidence="5">
    <location>
        <begin position="121"/>
        <end position="141"/>
    </location>
</feature>
<dbReference type="InterPro" id="IPR011701">
    <property type="entry name" value="MFS"/>
</dbReference>
<dbReference type="KEGG" id="sphj:BSL82_10660"/>
<dbReference type="STRING" id="1921510.BSL82_10660"/>
<feature type="transmembrane region" description="Helical" evidence="5">
    <location>
        <begin position="261"/>
        <end position="282"/>
    </location>
</feature>
<dbReference type="SUPFAM" id="SSF103473">
    <property type="entry name" value="MFS general substrate transporter"/>
    <property type="match status" value="1"/>
</dbReference>
<feature type="transmembrane region" description="Helical" evidence="5">
    <location>
        <begin position="29"/>
        <end position="52"/>
    </location>
</feature>
<dbReference type="Pfam" id="PF07690">
    <property type="entry name" value="MFS_1"/>
    <property type="match status" value="1"/>
</dbReference>
<keyword evidence="4 5" id="KW-0472">Membrane</keyword>
<feature type="transmembrane region" description="Helical" evidence="5">
    <location>
        <begin position="96"/>
        <end position="115"/>
    </location>
</feature>
<feature type="transmembrane region" description="Helical" evidence="5">
    <location>
        <begin position="153"/>
        <end position="173"/>
    </location>
</feature>
<feature type="transmembrane region" description="Helical" evidence="5">
    <location>
        <begin position="185"/>
        <end position="204"/>
    </location>
</feature>
<feature type="transmembrane region" description="Helical" evidence="5">
    <location>
        <begin position="386"/>
        <end position="408"/>
    </location>
</feature>
<feature type="transmembrane region" description="Helical" evidence="5">
    <location>
        <begin position="414"/>
        <end position="433"/>
    </location>
</feature>
<dbReference type="PROSITE" id="PS00216">
    <property type="entry name" value="SUGAR_TRANSPORT_1"/>
    <property type="match status" value="1"/>
</dbReference>
<comment type="subcellular location">
    <subcellularLocation>
        <location evidence="1">Membrane</location>
        <topology evidence="1">Multi-pass membrane protein</topology>
    </subcellularLocation>
</comment>
<dbReference type="PANTHER" id="PTHR23508">
    <property type="entry name" value="CARBOXYLIC ACID TRANSPORTER PROTEIN HOMOLOG"/>
    <property type="match status" value="1"/>
</dbReference>
<gene>
    <name evidence="7" type="ORF">BSL82_10660</name>
</gene>
<name>A0A1L3ZVR6_9SPHN</name>
<feature type="domain" description="Major facilitator superfamily (MFS) profile" evidence="6">
    <location>
        <begin position="30"/>
        <end position="442"/>
    </location>
</feature>
<evidence type="ECO:0000256" key="1">
    <source>
        <dbReference type="ARBA" id="ARBA00004141"/>
    </source>
</evidence>
<organism evidence="7 8">
    <name type="scientific">Tardibacter chloracetimidivorans</name>
    <dbReference type="NCBI Taxonomy" id="1921510"/>
    <lineage>
        <taxon>Bacteria</taxon>
        <taxon>Pseudomonadati</taxon>
        <taxon>Pseudomonadota</taxon>
        <taxon>Alphaproteobacteria</taxon>
        <taxon>Sphingomonadales</taxon>
        <taxon>Sphingomonadaceae</taxon>
        <taxon>Tardibacter</taxon>
    </lineage>
</organism>
<evidence type="ECO:0000256" key="2">
    <source>
        <dbReference type="ARBA" id="ARBA00022692"/>
    </source>
</evidence>
<proteinExistence type="predicted"/>
<feature type="transmembrane region" description="Helical" evidence="5">
    <location>
        <begin position="294"/>
        <end position="316"/>
    </location>
</feature>
<dbReference type="GO" id="GO:0005886">
    <property type="term" value="C:plasma membrane"/>
    <property type="evidence" value="ECO:0007669"/>
    <property type="project" value="TreeGrafter"/>
</dbReference>
<evidence type="ECO:0000259" key="6">
    <source>
        <dbReference type="PROSITE" id="PS50850"/>
    </source>
</evidence>
<keyword evidence="3 5" id="KW-1133">Transmembrane helix</keyword>
<dbReference type="GO" id="GO:0046943">
    <property type="term" value="F:carboxylic acid transmembrane transporter activity"/>
    <property type="evidence" value="ECO:0007669"/>
    <property type="project" value="TreeGrafter"/>
</dbReference>
<dbReference type="InterPro" id="IPR036259">
    <property type="entry name" value="MFS_trans_sf"/>
</dbReference>
<feature type="transmembrane region" description="Helical" evidence="5">
    <location>
        <begin position="350"/>
        <end position="374"/>
    </location>
</feature>
<dbReference type="PROSITE" id="PS50850">
    <property type="entry name" value="MFS"/>
    <property type="match status" value="1"/>
</dbReference>
<evidence type="ECO:0000313" key="8">
    <source>
        <dbReference type="Proteomes" id="UP000182063"/>
    </source>
</evidence>
<evidence type="ECO:0000256" key="3">
    <source>
        <dbReference type="ARBA" id="ARBA00022989"/>
    </source>
</evidence>
<dbReference type="Gene3D" id="1.20.1250.20">
    <property type="entry name" value="MFS general substrate transporter like domains"/>
    <property type="match status" value="1"/>
</dbReference>
<evidence type="ECO:0000313" key="7">
    <source>
        <dbReference type="EMBL" id="API59722.1"/>
    </source>
</evidence>
<dbReference type="AlphaFoldDB" id="A0A1L3ZVR6"/>
<evidence type="ECO:0000256" key="4">
    <source>
        <dbReference type="ARBA" id="ARBA00023136"/>
    </source>
</evidence>
<dbReference type="InterPro" id="IPR005829">
    <property type="entry name" value="Sugar_transporter_CS"/>
</dbReference>
<dbReference type="PROSITE" id="PS00217">
    <property type="entry name" value="SUGAR_TRANSPORT_2"/>
    <property type="match status" value="1"/>
</dbReference>
<dbReference type="InterPro" id="IPR020846">
    <property type="entry name" value="MFS_dom"/>
</dbReference>
<feature type="transmembrane region" description="Helical" evidence="5">
    <location>
        <begin position="323"/>
        <end position="344"/>
    </location>
</feature>